<accession>A0A401UFG7</accession>
<dbReference type="GO" id="GO:0030170">
    <property type="term" value="F:pyridoxal phosphate binding"/>
    <property type="evidence" value="ECO:0007669"/>
    <property type="project" value="InterPro"/>
</dbReference>
<evidence type="ECO:0000256" key="4">
    <source>
        <dbReference type="RuleBase" id="RU000481"/>
    </source>
</evidence>
<dbReference type="Proteomes" id="UP000288227">
    <property type="component" value="Unassembled WGS sequence"/>
</dbReference>
<evidence type="ECO:0000256" key="1">
    <source>
        <dbReference type="ARBA" id="ARBA00001933"/>
    </source>
</evidence>
<dbReference type="PANTHER" id="PTHR42832">
    <property type="entry name" value="AMINO ACID AMINOTRANSFERASE"/>
    <property type="match status" value="1"/>
</dbReference>
<dbReference type="InterPro" id="IPR050881">
    <property type="entry name" value="LL-DAP_aminotransferase"/>
</dbReference>
<dbReference type="SUPFAM" id="SSF53383">
    <property type="entry name" value="PLP-dependent transferases"/>
    <property type="match status" value="1"/>
</dbReference>
<keyword evidence="7" id="KW-1185">Reference proteome</keyword>
<dbReference type="PANTHER" id="PTHR42832:SF3">
    <property type="entry name" value="L-GLUTAMINE--4-(METHYLSULFANYL)-2-OXOBUTANOATE AMINOTRANSFERASE"/>
    <property type="match status" value="1"/>
</dbReference>
<dbReference type="PROSITE" id="PS00105">
    <property type="entry name" value="AA_TRANSFER_CLASS_1"/>
    <property type="match status" value="1"/>
</dbReference>
<dbReference type="InterPro" id="IPR015422">
    <property type="entry name" value="PyrdxlP-dep_Trfase_small"/>
</dbReference>
<evidence type="ECO:0000256" key="2">
    <source>
        <dbReference type="ARBA" id="ARBA00022576"/>
    </source>
</evidence>
<evidence type="ECO:0000259" key="5">
    <source>
        <dbReference type="Pfam" id="PF00155"/>
    </source>
</evidence>
<comment type="cofactor">
    <cofactor evidence="1 4">
        <name>pyridoxal 5'-phosphate</name>
        <dbReference type="ChEBI" id="CHEBI:597326"/>
    </cofactor>
</comment>
<evidence type="ECO:0000313" key="6">
    <source>
        <dbReference type="EMBL" id="GCC53651.1"/>
    </source>
</evidence>
<feature type="domain" description="Aminotransferase class I/classII large" evidence="5">
    <location>
        <begin position="33"/>
        <end position="381"/>
    </location>
</feature>
<comment type="caution">
    <text evidence="6">The sequence shown here is derived from an EMBL/GenBank/DDBJ whole genome shotgun (WGS) entry which is preliminary data.</text>
</comment>
<dbReference type="RefSeq" id="WP_127124295.1">
    <property type="nucleotide sequence ID" value="NZ_BHXQ01000008.1"/>
</dbReference>
<evidence type="ECO:0000313" key="7">
    <source>
        <dbReference type="Proteomes" id="UP000288227"/>
    </source>
</evidence>
<protein>
    <recommendedName>
        <fullName evidence="4">Aminotransferase</fullName>
        <ecNumber evidence="4">2.6.1.-</ecNumber>
    </recommendedName>
</protein>
<dbReference type="CDD" id="cd00609">
    <property type="entry name" value="AAT_like"/>
    <property type="match status" value="1"/>
</dbReference>
<sequence>MIASAKRIEQVEEYYFSKKLAEVRSLDSVNFPIINLGIGSPDMPPAPAVIAALTKAAENASNHGYQNYKGAPVLRQAIAAFHERMYGVTLNAETEILPLMGSKEGIMHVSMAFVNEGDEILIPNPGYPTYSSVSKLVGAKLVSYDLDEANDWRIDIGTLRQRDLSKVKLMWLNYPHMPTGTRAMREDIIELVALAKEKNFLLINDNPYSLILNDEPFSILSMPGAEEVVLELNSISKSHNMAGWRIGWVAGKQTYIDAVLRVKSNMDSGMFLPLQLAAAEALRLGDDWFKQLNATYAKRKVLAEQILKQLGCAFSSNQSGLFVWAKVPNTVHGVEAFVDKILYEAKVFITPGFIFGSNGERFIRISLCATEEKLKEALTRIQLFQQDKSVEKVLTAVI</sequence>
<dbReference type="OrthoDB" id="9802328at2"/>
<name>A0A401UFG7_9BACT</name>
<dbReference type="Gene3D" id="3.90.1150.10">
    <property type="entry name" value="Aspartate Aminotransferase, domain 1"/>
    <property type="match status" value="1"/>
</dbReference>
<dbReference type="InterPro" id="IPR004839">
    <property type="entry name" value="Aminotransferase_I/II_large"/>
</dbReference>
<dbReference type="InterPro" id="IPR004838">
    <property type="entry name" value="NHTrfase_class1_PyrdxlP-BS"/>
</dbReference>
<keyword evidence="3 4" id="KW-0808">Transferase</keyword>
<organism evidence="6 7">
    <name type="scientific">Chryseotalea sanaruensis</name>
    <dbReference type="NCBI Taxonomy" id="2482724"/>
    <lineage>
        <taxon>Bacteria</taxon>
        <taxon>Pseudomonadati</taxon>
        <taxon>Bacteroidota</taxon>
        <taxon>Cytophagia</taxon>
        <taxon>Cytophagales</taxon>
        <taxon>Chryseotaleaceae</taxon>
        <taxon>Chryseotalea</taxon>
    </lineage>
</organism>
<reference evidence="6 7" key="1">
    <citation type="submission" date="2018-11" db="EMBL/GenBank/DDBJ databases">
        <title>Chryseotalea sanarue gen. nov., sp., nov., a member of the family Cytophagaceae, isolated from a brackish lake in Hamamatsu Japan.</title>
        <authorList>
            <person name="Maejima Y."/>
            <person name="Iino T."/>
            <person name="Muraguchi Y."/>
            <person name="Fukuda K."/>
            <person name="Ohkuma M."/>
            <person name="Moriuchi R."/>
            <person name="Dohra H."/>
            <person name="Kimbara K."/>
            <person name="Shintani M."/>
        </authorList>
    </citation>
    <scope>NUCLEOTIDE SEQUENCE [LARGE SCALE GENOMIC DNA]</scope>
    <source>
        <strain evidence="6 7">Ys</strain>
    </source>
</reference>
<dbReference type="Gene3D" id="3.40.640.10">
    <property type="entry name" value="Type I PLP-dependent aspartate aminotransferase-like (Major domain)"/>
    <property type="match status" value="1"/>
</dbReference>
<comment type="similarity">
    <text evidence="4">Belongs to the class-I pyridoxal-phosphate-dependent aminotransferase family.</text>
</comment>
<gene>
    <name evidence="6" type="ORF">SanaruYs_38960</name>
</gene>
<dbReference type="EMBL" id="BHXQ01000008">
    <property type="protein sequence ID" value="GCC53651.1"/>
    <property type="molecule type" value="Genomic_DNA"/>
</dbReference>
<dbReference type="InterPro" id="IPR015421">
    <property type="entry name" value="PyrdxlP-dep_Trfase_major"/>
</dbReference>
<dbReference type="Pfam" id="PF00155">
    <property type="entry name" value="Aminotran_1_2"/>
    <property type="match status" value="1"/>
</dbReference>
<dbReference type="EC" id="2.6.1.-" evidence="4"/>
<dbReference type="GO" id="GO:0008483">
    <property type="term" value="F:transaminase activity"/>
    <property type="evidence" value="ECO:0007669"/>
    <property type="project" value="UniProtKB-KW"/>
</dbReference>
<evidence type="ECO:0000256" key="3">
    <source>
        <dbReference type="ARBA" id="ARBA00022679"/>
    </source>
</evidence>
<dbReference type="AlphaFoldDB" id="A0A401UFG7"/>
<proteinExistence type="inferred from homology"/>
<keyword evidence="2 4" id="KW-0032">Aminotransferase</keyword>
<dbReference type="InterPro" id="IPR015424">
    <property type="entry name" value="PyrdxlP-dep_Trfase"/>
</dbReference>